<evidence type="ECO:0000313" key="3">
    <source>
        <dbReference type="Proteomes" id="UP000075901"/>
    </source>
</evidence>
<dbReference type="AlphaFoldDB" id="A0A182S7V8"/>
<reference evidence="3" key="1">
    <citation type="submission" date="2013-09" db="EMBL/GenBank/DDBJ databases">
        <title>The Genome Sequence of Anopheles maculatus species B.</title>
        <authorList>
            <consortium name="The Broad Institute Genomics Platform"/>
            <person name="Neafsey D.E."/>
            <person name="Besansky N."/>
            <person name="Howell P."/>
            <person name="Walton C."/>
            <person name="Young S.K."/>
            <person name="Zeng Q."/>
            <person name="Gargeya S."/>
            <person name="Fitzgerald M."/>
            <person name="Haas B."/>
            <person name="Abouelleil A."/>
            <person name="Allen A.W."/>
            <person name="Alvarado L."/>
            <person name="Arachchi H.M."/>
            <person name="Berlin A.M."/>
            <person name="Chapman S.B."/>
            <person name="Gainer-Dewar J."/>
            <person name="Goldberg J."/>
            <person name="Griggs A."/>
            <person name="Gujja S."/>
            <person name="Hansen M."/>
            <person name="Howarth C."/>
            <person name="Imamovic A."/>
            <person name="Ireland A."/>
            <person name="Larimer J."/>
            <person name="McCowan C."/>
            <person name="Murphy C."/>
            <person name="Pearson M."/>
            <person name="Poon T.W."/>
            <person name="Priest M."/>
            <person name="Roberts A."/>
            <person name="Saif S."/>
            <person name="Shea T."/>
            <person name="Sisk P."/>
            <person name="Sykes S."/>
            <person name="Wortman J."/>
            <person name="Nusbaum C."/>
            <person name="Birren B."/>
        </authorList>
    </citation>
    <scope>NUCLEOTIDE SEQUENCE [LARGE SCALE GENOMIC DNA]</scope>
    <source>
        <strain evidence="3">maculatus3</strain>
    </source>
</reference>
<reference evidence="2" key="2">
    <citation type="submission" date="2020-05" db="UniProtKB">
        <authorList>
            <consortium name="EnsemblMetazoa"/>
        </authorList>
    </citation>
    <scope>IDENTIFICATION</scope>
    <source>
        <strain evidence="2">maculatus3</strain>
    </source>
</reference>
<keyword evidence="3" id="KW-1185">Reference proteome</keyword>
<feature type="region of interest" description="Disordered" evidence="1">
    <location>
        <begin position="133"/>
        <end position="170"/>
    </location>
</feature>
<feature type="compositionally biased region" description="Acidic residues" evidence="1">
    <location>
        <begin position="141"/>
        <end position="163"/>
    </location>
</feature>
<evidence type="ECO:0000256" key="1">
    <source>
        <dbReference type="SAM" id="MobiDB-lite"/>
    </source>
</evidence>
<sequence>MKRVLEIECKNMPVGKAREKLLRSRNKRKCKKKKNARTIKRFGALKEAGIHYTTESYQRDRIHQTPQPYTARSEPCTEVRMKHAQNVWIRTYQRIVKWHGKHQLNYWKQCAQQLKAENDRLKRVMLTKRPLANGANVRELDSDEDYPYADDPYGDTEDESADEFDGKQGR</sequence>
<organism evidence="2 3">
    <name type="scientific">Anopheles maculatus</name>
    <dbReference type="NCBI Taxonomy" id="74869"/>
    <lineage>
        <taxon>Eukaryota</taxon>
        <taxon>Metazoa</taxon>
        <taxon>Ecdysozoa</taxon>
        <taxon>Arthropoda</taxon>
        <taxon>Hexapoda</taxon>
        <taxon>Insecta</taxon>
        <taxon>Pterygota</taxon>
        <taxon>Neoptera</taxon>
        <taxon>Endopterygota</taxon>
        <taxon>Diptera</taxon>
        <taxon>Nematocera</taxon>
        <taxon>Culicoidea</taxon>
        <taxon>Culicidae</taxon>
        <taxon>Anophelinae</taxon>
        <taxon>Anopheles</taxon>
        <taxon>Anopheles maculatus group</taxon>
    </lineage>
</organism>
<evidence type="ECO:0000313" key="2">
    <source>
        <dbReference type="EnsemblMetazoa" id="AMAM001451-PA"/>
    </source>
</evidence>
<dbReference type="VEuPathDB" id="VectorBase:AMAM001451"/>
<accession>A0A182S7V8</accession>
<name>A0A182S7V8_9DIPT</name>
<protein>
    <submittedName>
        <fullName evidence="2">Uncharacterized protein</fullName>
    </submittedName>
</protein>
<dbReference type="Proteomes" id="UP000075901">
    <property type="component" value="Unassembled WGS sequence"/>
</dbReference>
<proteinExistence type="predicted"/>
<dbReference type="EnsemblMetazoa" id="AMAM001451-RA">
    <property type="protein sequence ID" value="AMAM001451-PA"/>
    <property type="gene ID" value="AMAM001451"/>
</dbReference>